<evidence type="ECO:0000313" key="5">
    <source>
        <dbReference type="EMBL" id="KAG8195555.1"/>
    </source>
</evidence>
<keyword evidence="6" id="KW-1185">Reference proteome</keyword>
<dbReference type="AlphaFoldDB" id="A0AAV6VFH7"/>
<dbReference type="SUPFAM" id="SSF75620">
    <property type="entry name" value="Release factor"/>
    <property type="match status" value="1"/>
</dbReference>
<dbReference type="Pfam" id="PF03462">
    <property type="entry name" value="PCRF"/>
    <property type="match status" value="1"/>
</dbReference>
<name>A0AAV6VFH7_9ARAC</name>
<dbReference type="Proteomes" id="UP000827092">
    <property type="component" value="Unassembled WGS sequence"/>
</dbReference>
<organism evidence="5 6">
    <name type="scientific">Oedothorax gibbosus</name>
    <dbReference type="NCBI Taxonomy" id="931172"/>
    <lineage>
        <taxon>Eukaryota</taxon>
        <taxon>Metazoa</taxon>
        <taxon>Ecdysozoa</taxon>
        <taxon>Arthropoda</taxon>
        <taxon>Chelicerata</taxon>
        <taxon>Arachnida</taxon>
        <taxon>Araneae</taxon>
        <taxon>Araneomorphae</taxon>
        <taxon>Entelegynae</taxon>
        <taxon>Araneoidea</taxon>
        <taxon>Linyphiidae</taxon>
        <taxon>Erigoninae</taxon>
        <taxon>Oedothorax</taxon>
    </lineage>
</organism>
<dbReference type="SMART" id="SM00937">
    <property type="entry name" value="PCRF"/>
    <property type="match status" value="1"/>
</dbReference>
<evidence type="ECO:0000256" key="3">
    <source>
        <dbReference type="ARBA" id="ARBA00022917"/>
    </source>
</evidence>
<evidence type="ECO:0000256" key="2">
    <source>
        <dbReference type="ARBA" id="ARBA00022481"/>
    </source>
</evidence>
<dbReference type="Gene3D" id="6.10.140.1950">
    <property type="match status" value="1"/>
</dbReference>
<gene>
    <name evidence="5" type="ORF">JTE90_002181</name>
</gene>
<dbReference type="Gene3D" id="3.30.160.20">
    <property type="match status" value="1"/>
</dbReference>
<comment type="similarity">
    <text evidence="1">Belongs to the prokaryotic/mitochondrial release factor family.</text>
</comment>
<dbReference type="InterPro" id="IPR050057">
    <property type="entry name" value="Prokaryotic/Mito_RF"/>
</dbReference>
<dbReference type="Pfam" id="PF00472">
    <property type="entry name" value="RF-1"/>
    <property type="match status" value="1"/>
</dbReference>
<dbReference type="InterPro" id="IPR005139">
    <property type="entry name" value="PCRF"/>
</dbReference>
<dbReference type="Gene3D" id="3.30.70.1660">
    <property type="match status" value="1"/>
</dbReference>
<evidence type="ECO:0000313" key="6">
    <source>
        <dbReference type="Proteomes" id="UP000827092"/>
    </source>
</evidence>
<dbReference type="GO" id="GO:0070126">
    <property type="term" value="P:mitochondrial translational termination"/>
    <property type="evidence" value="ECO:0007669"/>
    <property type="project" value="TreeGrafter"/>
</dbReference>
<dbReference type="PANTHER" id="PTHR43804">
    <property type="entry name" value="LD18447P"/>
    <property type="match status" value="1"/>
</dbReference>
<evidence type="ECO:0000259" key="4">
    <source>
        <dbReference type="SMART" id="SM00937"/>
    </source>
</evidence>
<feature type="domain" description="Peptide chain release factor" evidence="4">
    <location>
        <begin position="76"/>
        <end position="191"/>
    </location>
</feature>
<evidence type="ECO:0000256" key="1">
    <source>
        <dbReference type="ARBA" id="ARBA00010835"/>
    </source>
</evidence>
<dbReference type="GO" id="GO:0003747">
    <property type="term" value="F:translation release factor activity"/>
    <property type="evidence" value="ECO:0007669"/>
    <property type="project" value="InterPro"/>
</dbReference>
<dbReference type="PANTHER" id="PTHR43804:SF7">
    <property type="entry name" value="LD18447P"/>
    <property type="match status" value="1"/>
</dbReference>
<dbReference type="GO" id="GO:0005739">
    <property type="term" value="C:mitochondrion"/>
    <property type="evidence" value="ECO:0007669"/>
    <property type="project" value="TreeGrafter"/>
</dbReference>
<dbReference type="FunFam" id="3.30.70.1660:FF:000002">
    <property type="entry name" value="Peptide chain release factor 1"/>
    <property type="match status" value="1"/>
</dbReference>
<dbReference type="EMBL" id="JAFNEN010000084">
    <property type="protein sequence ID" value="KAG8195555.1"/>
    <property type="molecule type" value="Genomic_DNA"/>
</dbReference>
<sequence length="375" mass="42763">MTCRYSLHRLSESVSFEDQRLQKHLKFLSDLCKEHIGNSKPLKESLGISYKALNHIQYLLNEIEKTKEEITEVDLLISDLKDSKDELYNVALSEKESFQHKLNVLQDQLLPLMVPVDAGDEKDIILEISPGVGGQEAMLFAKDMFHMYCHYATYKGWRHEVLKYDTTELGGIRSAHLGINGAHAYRVLKYECGVHRVQRVPKTEKAGRIHTSTTTVAVLPQPSEIDIVIRPGDIELEFKNSSGAGGQHVNTTDSCVRIYHKATGLVVESQVSRDQHRNRQVALTSLRAKLYERELMAALKEETLSRKSQVGTAARSEKVRTYNFVQDRITDHRAHVTLHDVQRFLGGEELFDHMSHLLQHWGDTQALQDVLHKYA</sequence>
<comment type="caution">
    <text evidence="5">The sequence shown here is derived from an EMBL/GenBank/DDBJ whole genome shotgun (WGS) entry which is preliminary data.</text>
</comment>
<reference evidence="5 6" key="1">
    <citation type="journal article" date="2022" name="Nat. Ecol. Evol.">
        <title>A masculinizing supergene underlies an exaggerated male reproductive morph in a spider.</title>
        <authorList>
            <person name="Hendrickx F."/>
            <person name="De Corte Z."/>
            <person name="Sonet G."/>
            <person name="Van Belleghem S.M."/>
            <person name="Kostlbacher S."/>
            <person name="Vangestel C."/>
        </authorList>
    </citation>
    <scope>NUCLEOTIDE SEQUENCE [LARGE SCALE GENOMIC DNA]</scope>
    <source>
        <strain evidence="5">W744_W776</strain>
    </source>
</reference>
<dbReference type="InterPro" id="IPR000352">
    <property type="entry name" value="Pep_chain_release_fac_I"/>
</dbReference>
<protein>
    <recommendedName>
        <fullName evidence="4">Peptide chain release factor domain-containing protein</fullName>
    </recommendedName>
</protein>
<accession>A0AAV6VFH7</accession>
<dbReference type="InterPro" id="IPR045853">
    <property type="entry name" value="Pep_chain_release_fac_I_sf"/>
</dbReference>
<keyword evidence="2" id="KW-0488">Methylation</keyword>
<keyword evidence="3" id="KW-0648">Protein biosynthesis</keyword>
<proteinExistence type="inferred from homology"/>